<feature type="region of interest" description="Disordered" evidence="1">
    <location>
        <begin position="309"/>
        <end position="377"/>
    </location>
</feature>
<proteinExistence type="predicted"/>
<sequence length="444" mass="49206">MGTQVGNAFAHITMLKNPFYNISSVGSGESVFIYPLDGSVSLLGSGTKDLVVHRLRPPPGGVKPKHVVHHGVMKYRTMEDSKADKHRKGILKNSTGSPLNGQDGSFQKLDVSKIQCVLKKRKTSANEKHSNSSQGSKSQKKVKFDDKLNKLTELGMKYAVDPGMRIRPPDHTSQIRRQQQMQRVSIKSTDKSRDTVKISDVYDLRDSSENRTMSPRSLSKSTSTNSGSVNRRTSGDSYPLIEAEVDDFVRVEFCEDGVIPTYNPREAPNPAGQESGSGIHSGEPSNRLIENGIPVFTKTGKFVRTTKVNGNVREKRNDNETDDIVRPDKPSYRLASEPFQKVKAVPIPAESKRVSSAQKSSTKTTTNSSGGAKITRSNVKPFMFTRYSKDHDPQTSPNPISNSQRNFCDDGKTYDILKWLTSVKEVQTLEGFSSFHIENGVRNP</sequence>
<feature type="compositionally biased region" description="Polar residues" evidence="1">
    <location>
        <begin position="394"/>
        <end position="406"/>
    </location>
</feature>
<feature type="compositionally biased region" description="Basic and acidic residues" evidence="1">
    <location>
        <begin position="188"/>
        <end position="209"/>
    </location>
</feature>
<organism evidence="2">
    <name type="scientific">Magallana gigas</name>
    <name type="common">Pacific oyster</name>
    <name type="synonym">Crassostrea gigas</name>
    <dbReference type="NCBI Taxonomy" id="29159"/>
    <lineage>
        <taxon>Eukaryota</taxon>
        <taxon>Metazoa</taxon>
        <taxon>Spiralia</taxon>
        <taxon>Lophotrochozoa</taxon>
        <taxon>Mollusca</taxon>
        <taxon>Bivalvia</taxon>
        <taxon>Autobranchia</taxon>
        <taxon>Pteriomorphia</taxon>
        <taxon>Ostreida</taxon>
        <taxon>Ostreoidea</taxon>
        <taxon>Ostreidae</taxon>
        <taxon>Magallana</taxon>
    </lineage>
</organism>
<feature type="region of interest" description="Disordered" evidence="1">
    <location>
        <begin position="120"/>
        <end position="146"/>
    </location>
</feature>
<reference evidence="2" key="1">
    <citation type="journal article" date="2012" name="Nature">
        <title>The oyster genome reveals stress adaptation and complexity of shell formation.</title>
        <authorList>
            <person name="Zhang G."/>
            <person name="Fang X."/>
            <person name="Guo X."/>
            <person name="Li L."/>
            <person name="Luo R."/>
            <person name="Xu F."/>
            <person name="Yang P."/>
            <person name="Zhang L."/>
            <person name="Wang X."/>
            <person name="Qi H."/>
            <person name="Xiong Z."/>
            <person name="Que H."/>
            <person name="Xie Y."/>
            <person name="Holland P.W."/>
            <person name="Paps J."/>
            <person name="Zhu Y."/>
            <person name="Wu F."/>
            <person name="Chen Y."/>
            <person name="Wang J."/>
            <person name="Peng C."/>
            <person name="Meng J."/>
            <person name="Yang L."/>
            <person name="Liu J."/>
            <person name="Wen B."/>
            <person name="Zhang N."/>
            <person name="Huang Z."/>
            <person name="Zhu Q."/>
            <person name="Feng Y."/>
            <person name="Mount A."/>
            <person name="Hedgecock D."/>
            <person name="Xu Z."/>
            <person name="Liu Y."/>
            <person name="Domazet-Loso T."/>
            <person name="Du Y."/>
            <person name="Sun X."/>
            <person name="Zhang S."/>
            <person name="Liu B."/>
            <person name="Cheng P."/>
            <person name="Jiang X."/>
            <person name="Li J."/>
            <person name="Fan D."/>
            <person name="Wang W."/>
            <person name="Fu W."/>
            <person name="Wang T."/>
            <person name="Wang B."/>
            <person name="Zhang J."/>
            <person name="Peng Z."/>
            <person name="Li Y."/>
            <person name="Li N."/>
            <person name="Wang J."/>
            <person name="Chen M."/>
            <person name="He Y."/>
            <person name="Tan F."/>
            <person name="Song X."/>
            <person name="Zheng Q."/>
            <person name="Huang R."/>
            <person name="Yang H."/>
            <person name="Du X."/>
            <person name="Chen L."/>
            <person name="Yang M."/>
            <person name="Gaffney P.M."/>
            <person name="Wang S."/>
            <person name="Luo L."/>
            <person name="She Z."/>
            <person name="Ming Y."/>
            <person name="Huang W."/>
            <person name="Zhang S."/>
            <person name="Huang B."/>
            <person name="Zhang Y."/>
            <person name="Qu T."/>
            <person name="Ni P."/>
            <person name="Miao G."/>
            <person name="Wang J."/>
            <person name="Wang Q."/>
            <person name="Steinberg C.E."/>
            <person name="Wang H."/>
            <person name="Li N."/>
            <person name="Qian L."/>
            <person name="Zhang G."/>
            <person name="Li Y."/>
            <person name="Yang H."/>
            <person name="Liu X."/>
            <person name="Wang J."/>
            <person name="Yin Y."/>
            <person name="Wang J."/>
        </authorList>
    </citation>
    <scope>NUCLEOTIDE SEQUENCE [LARGE SCALE GENOMIC DNA]</scope>
    <source>
        <strain evidence="2">05x7-T-G4-1.051#20</strain>
    </source>
</reference>
<evidence type="ECO:0000313" key="2">
    <source>
        <dbReference type="EMBL" id="EKC21883.1"/>
    </source>
</evidence>
<dbReference type="AlphaFoldDB" id="K1PJR8"/>
<feature type="compositionally biased region" description="Polar residues" evidence="1">
    <location>
        <begin position="92"/>
        <end position="105"/>
    </location>
</feature>
<name>K1PJR8_MAGGI</name>
<protein>
    <submittedName>
        <fullName evidence="2">Uncharacterized protein</fullName>
    </submittedName>
</protein>
<feature type="compositionally biased region" description="Low complexity" evidence="1">
    <location>
        <begin position="212"/>
        <end position="228"/>
    </location>
</feature>
<feature type="compositionally biased region" description="Basic and acidic residues" evidence="1">
    <location>
        <begin position="312"/>
        <end position="331"/>
    </location>
</feature>
<evidence type="ECO:0000256" key="1">
    <source>
        <dbReference type="SAM" id="MobiDB-lite"/>
    </source>
</evidence>
<feature type="region of interest" description="Disordered" evidence="1">
    <location>
        <begin position="161"/>
        <end position="235"/>
    </location>
</feature>
<dbReference type="EMBL" id="JH819069">
    <property type="protein sequence ID" value="EKC21883.1"/>
    <property type="molecule type" value="Genomic_DNA"/>
</dbReference>
<feature type="region of interest" description="Disordered" evidence="1">
    <location>
        <begin position="260"/>
        <end position="288"/>
    </location>
</feature>
<accession>K1PJR8</accession>
<feature type="region of interest" description="Disordered" evidence="1">
    <location>
        <begin position="78"/>
        <end position="105"/>
    </location>
</feature>
<feature type="compositionally biased region" description="Low complexity" evidence="1">
    <location>
        <begin position="355"/>
        <end position="369"/>
    </location>
</feature>
<feature type="region of interest" description="Disordered" evidence="1">
    <location>
        <begin position="387"/>
        <end position="406"/>
    </location>
</feature>
<dbReference type="InParanoid" id="K1PJR8"/>
<feature type="compositionally biased region" description="Polar residues" evidence="1">
    <location>
        <begin position="171"/>
        <end position="187"/>
    </location>
</feature>
<gene>
    <name evidence="2" type="ORF">CGI_10003179</name>
</gene>
<dbReference type="HOGENOM" id="CLU_617131_0_0_1"/>